<dbReference type="RefSeq" id="WP_006778388.1">
    <property type="nucleotide sequence ID" value="NZ_CP040506.1"/>
</dbReference>
<comment type="caution">
    <text evidence="2">The sequence shown here is derived from an EMBL/GenBank/DDBJ whole genome shotgun (WGS) entry which is preliminary data.</text>
</comment>
<feature type="compositionally biased region" description="Polar residues" evidence="1">
    <location>
        <begin position="463"/>
        <end position="478"/>
    </location>
</feature>
<feature type="compositionally biased region" description="Acidic residues" evidence="1">
    <location>
        <begin position="754"/>
        <end position="765"/>
    </location>
</feature>
<accession>G5IA67</accession>
<name>G5IA67_9FIRM</name>
<evidence type="ECO:0008006" key="4">
    <source>
        <dbReference type="Google" id="ProtNLM"/>
    </source>
</evidence>
<feature type="compositionally biased region" description="Gly residues" evidence="1">
    <location>
        <begin position="212"/>
        <end position="221"/>
    </location>
</feature>
<feature type="compositionally biased region" description="Low complexity" evidence="1">
    <location>
        <begin position="288"/>
        <end position="306"/>
    </location>
</feature>
<gene>
    <name evidence="2" type="ORF">HMPREF9473_00406</name>
</gene>
<feature type="compositionally biased region" description="Low complexity" evidence="1">
    <location>
        <begin position="254"/>
        <end position="272"/>
    </location>
</feature>
<feature type="region of interest" description="Disordered" evidence="1">
    <location>
        <begin position="752"/>
        <end position="782"/>
    </location>
</feature>
<dbReference type="Proteomes" id="UP000005384">
    <property type="component" value="Unassembled WGS sequence"/>
</dbReference>
<keyword evidence="3" id="KW-1185">Reference proteome</keyword>
<sequence length="1783" mass="186957">MSHFILHTKAKEKRYLTAGIVCVLLAVAGCCALHAVGTARAKSRETVLIYTEEELEHYLLDKESEEYNLKGRYRLEADLELGWLEGSIGTNVEPFAGNFDGNGHVISGLERPLFGVLNKARVENLFLSDALILHPFTYFDGEKYVDGYGALAAYAVDSAVENCGMNGEIHMATPTEAEYQVAIASAADADEQKGPGYEAVEKTQGESHPAGGEAGVEGGPGYTTEVDDEAGTGDGGAEQGSGSETGNDSEMESSVESGSSQESGNSSESESSQKPGTGAESGGGQKPETGSESGSSQETESGLGTESSEESENSQGTETGSEAGMETESEHNTDVETGSNNEIASNSTDKKETDTSDKETEKNENSASETMEAEGVQTVALSETIGFGAMERQLLMMKVPALVDSDMELAGIASPSDAEESKIENGGPGESQSEEGQSEDKTDGVTGNQGTSGADAGPGVGSVETSGASEETGSVESQDQPEEYIGNPNGDIYLLVTAQSITAGGLTAEITGDSLISNCFALVVIGAELDDQNICTGGMAGIIRSSSRIENSYTAGLADADGTTAGFAARNEGTIQNCYSTMTVGERGIIRGAFTAAGDGRFVDCAYDYQMACVEQPALGSPDFANISDENTEGSINGLSTFQMTGAEHMVPGSWYPAEHAYPQIPYFAQSENETVISCSMASAVALELPEGTMLSDILNEADILLPTEIDGREIQWDAEGDITIDENHQLKVGLEVVMQSHDVPKVGVSLTMEESDSDNVDTETEGSAVDSTASPTSDTKLKASIGGATREFALTVGSARAAESFTSWESVALKVIADQTAGTVNPDYIPTLNPETNYYEIKTPEALSWFAYQVNILGSTNINAQLMANIDLSGTDYTNNVDEFLPWKPIGSNNNYVGRFNGNGKYIENLVLNSSSGIQGIFGNLGALAVIENVGLKSGKITGGGYSGGIVGKVVGNDVKILGCWNQVDITCASNCSGIVGANMAARLLIDGCWNEGAITGTGNDVGGIVGRVWESSSRMIIRNCYNTGKISASDFAGGMTGGVTGSGHSILNCYNTGTISGGSHKSAISPNWGYGNCYYLDGTLAGGTKLTESQLKSWGAAYALNGQKLSQGTDTGINWTYDKNISPYPYPVKAELPAAENWSIVGQALEDELLGSGNAVKKPSGNGESSQPYQISSAEQLAWFAYKVNTISETGARPNSNFCGDLTSDIASFVGTEYGGTELAPIPWVPIDQYGGAFGGNHERVYQLSKLYVNRPSAGGVFGTILGTGMVTRIGITDSSIISDAAGGIAAEVTTNGVLSQCYSRCTVSARGTAEAYVGGIVGKISRYGRVEDCYNMDSTIVSALTGSYRTSAGGIVGGIMGGSGSIRNCYSVGGTIRASNTGGTAGVGSIAGTTMPGIIKQCYTISPGIGNDSSNSVNMVSESEMKAQDVTDALNIPGGTEAELLSKSRIWYTSLAGEETKGYPTLTPPKLLSVELQPATTIAGTTGTLVAESDALPSEVLFRGIRFENRKAMGYDINLIAKSAFTEEWFRSCGLNNALSNLVLMAGGTDLAGVKDQASLTNPVQKLSSFSNMTLYHAASYLDTSDRVILLDVSNGTTRYEIRITVKSLSSKSLSLVFTVNPTITLQPGTKRRSESNDVTVTNANDYPLTGSITAVTKMTDGGKMELTPVLPTRPIDESRYLQEAGVILGITGAKQNPETVIGSKEYYYNPEAGAATPWISYQLGSGNSFRYCYFMKYSPLYAGEEKTFGYNITYTSSISTGDIPTATATVTGTEVAGDS</sequence>
<feature type="region of interest" description="Disordered" evidence="1">
    <location>
        <begin position="414"/>
        <end position="486"/>
    </location>
</feature>
<evidence type="ECO:0000313" key="3">
    <source>
        <dbReference type="Proteomes" id="UP000005384"/>
    </source>
</evidence>
<dbReference type="PATRIC" id="fig|742737.3.peg.407"/>
<proteinExistence type="predicted"/>
<feature type="compositionally biased region" description="Low complexity" evidence="1">
    <location>
        <begin position="313"/>
        <end position="322"/>
    </location>
</feature>
<dbReference type="OrthoDB" id="2031765at2"/>
<reference evidence="2 3" key="1">
    <citation type="submission" date="2011-08" db="EMBL/GenBank/DDBJ databases">
        <title>The Genome Sequence of Clostridium hathewayi WAL-18680.</title>
        <authorList>
            <consortium name="The Broad Institute Genome Sequencing Platform"/>
            <person name="Earl A."/>
            <person name="Ward D."/>
            <person name="Feldgarden M."/>
            <person name="Gevers D."/>
            <person name="Finegold S.M."/>
            <person name="Summanen P.H."/>
            <person name="Molitoris D.R."/>
            <person name="Song M."/>
            <person name="Daigneault M."/>
            <person name="Allen-Vercoe E."/>
            <person name="Young S.K."/>
            <person name="Zeng Q."/>
            <person name="Gargeya S."/>
            <person name="Fitzgerald M."/>
            <person name="Haas B."/>
            <person name="Abouelleil A."/>
            <person name="Alvarado L."/>
            <person name="Arachchi H.M."/>
            <person name="Berlin A."/>
            <person name="Brown A."/>
            <person name="Chapman S.B."/>
            <person name="Chen Z."/>
            <person name="Dunbar C."/>
            <person name="Freedman E."/>
            <person name="Gearin G."/>
            <person name="Gellesch M."/>
            <person name="Goldberg J."/>
            <person name="Griggs A."/>
            <person name="Gujja S."/>
            <person name="Heiman D."/>
            <person name="Howarth C."/>
            <person name="Larson L."/>
            <person name="Lui A."/>
            <person name="MacDonald P.J.P."/>
            <person name="Montmayeur A."/>
            <person name="Murphy C."/>
            <person name="Neiman D."/>
            <person name="Pearson M."/>
            <person name="Priest M."/>
            <person name="Roberts A."/>
            <person name="Saif S."/>
            <person name="Shea T."/>
            <person name="Shenoy N."/>
            <person name="Sisk P."/>
            <person name="Stolte C."/>
            <person name="Sykes S."/>
            <person name="Wortman J."/>
            <person name="Nusbaum C."/>
            <person name="Birren B."/>
        </authorList>
    </citation>
    <scope>NUCLEOTIDE SEQUENCE [LARGE SCALE GENOMIC DNA]</scope>
    <source>
        <strain evidence="2 3">WAL-18680</strain>
    </source>
</reference>
<dbReference type="EMBL" id="ADLN01000001">
    <property type="protein sequence ID" value="EHI61955.1"/>
    <property type="molecule type" value="Genomic_DNA"/>
</dbReference>
<feature type="compositionally biased region" description="Basic and acidic residues" evidence="1">
    <location>
        <begin position="348"/>
        <end position="364"/>
    </location>
</feature>
<protein>
    <recommendedName>
        <fullName evidence="4">GLUG domain-containing protein</fullName>
    </recommendedName>
</protein>
<feature type="compositionally biased region" description="Polar residues" evidence="1">
    <location>
        <begin position="335"/>
        <end position="347"/>
    </location>
</feature>
<feature type="region of interest" description="Disordered" evidence="1">
    <location>
        <begin position="188"/>
        <end position="377"/>
    </location>
</feature>
<evidence type="ECO:0000313" key="2">
    <source>
        <dbReference type="EMBL" id="EHI61955.1"/>
    </source>
</evidence>
<organism evidence="2 3">
    <name type="scientific">Hungatella hathewayi WAL-18680</name>
    <dbReference type="NCBI Taxonomy" id="742737"/>
    <lineage>
        <taxon>Bacteria</taxon>
        <taxon>Bacillati</taxon>
        <taxon>Bacillota</taxon>
        <taxon>Clostridia</taxon>
        <taxon>Lachnospirales</taxon>
        <taxon>Lachnospiraceae</taxon>
        <taxon>Hungatella</taxon>
    </lineage>
</organism>
<dbReference type="Gene3D" id="2.160.20.110">
    <property type="match status" value="4"/>
</dbReference>
<dbReference type="HOGENOM" id="CLU_000217_1_0_9"/>
<feature type="compositionally biased region" description="Polar residues" evidence="1">
    <location>
        <begin position="770"/>
        <end position="779"/>
    </location>
</feature>
<evidence type="ECO:0000256" key="1">
    <source>
        <dbReference type="SAM" id="MobiDB-lite"/>
    </source>
</evidence>